<keyword evidence="2" id="KW-1185">Reference proteome</keyword>
<dbReference type="AlphaFoldDB" id="T1I4H7"/>
<dbReference type="InterPro" id="IPR036047">
    <property type="entry name" value="F-box-like_dom_sf"/>
</dbReference>
<protein>
    <submittedName>
        <fullName evidence="1">Uncharacterized protein</fullName>
    </submittedName>
</protein>
<dbReference type="Pfam" id="PF12937">
    <property type="entry name" value="F-box-like"/>
    <property type="match status" value="1"/>
</dbReference>
<dbReference type="EMBL" id="ACPB03014993">
    <property type="status" value="NOT_ANNOTATED_CDS"/>
    <property type="molecule type" value="Genomic_DNA"/>
</dbReference>
<reference evidence="1" key="1">
    <citation type="submission" date="2015-05" db="UniProtKB">
        <authorList>
            <consortium name="EnsemblMetazoa"/>
        </authorList>
    </citation>
    <scope>IDENTIFICATION</scope>
</reference>
<evidence type="ECO:0000313" key="2">
    <source>
        <dbReference type="Proteomes" id="UP000015103"/>
    </source>
</evidence>
<dbReference type="PROSITE" id="PS50181">
    <property type="entry name" value="FBOX"/>
    <property type="match status" value="1"/>
</dbReference>
<organism evidence="1 2">
    <name type="scientific">Rhodnius prolixus</name>
    <name type="common">Triatomid bug</name>
    <dbReference type="NCBI Taxonomy" id="13249"/>
    <lineage>
        <taxon>Eukaryota</taxon>
        <taxon>Metazoa</taxon>
        <taxon>Ecdysozoa</taxon>
        <taxon>Arthropoda</taxon>
        <taxon>Hexapoda</taxon>
        <taxon>Insecta</taxon>
        <taxon>Pterygota</taxon>
        <taxon>Neoptera</taxon>
        <taxon>Paraneoptera</taxon>
        <taxon>Hemiptera</taxon>
        <taxon>Heteroptera</taxon>
        <taxon>Panheteroptera</taxon>
        <taxon>Cimicomorpha</taxon>
        <taxon>Reduviidae</taxon>
        <taxon>Triatominae</taxon>
        <taxon>Rhodnius</taxon>
    </lineage>
</organism>
<name>T1I4H7_RHOPR</name>
<dbReference type="HOGENOM" id="CLU_774598_0_0_1"/>
<dbReference type="InterPro" id="IPR001810">
    <property type="entry name" value="F-box_dom"/>
</dbReference>
<dbReference type="SUPFAM" id="SSF81383">
    <property type="entry name" value="F-box domain"/>
    <property type="match status" value="1"/>
</dbReference>
<sequence>MEEESLEDPIRVLPPEVALEIFSYLTAEELLVIRQVNSLWNRLVNSECLWRRLCEEKDILDYTPTIACKLSHILTELSSAITESLVCWKRTFVRTYRYGNFFDIFTVDRQCKVNRLQRINTRLHLQGRISADINENWLGVSCLNAVLLYSKDTSGQYKLKWMLMIIKEKSAALRHLYVDEQTPDQQIDDFIKKYFTGYWAVYFWCLYPKYIWIWLEFDYKIIQLDDSTKEAVITHTFLAGANEMRWDEKGVVVLDHFRVYVYQPVGTLSFTYPEGYSGQNNSETTYLPEIGRLLVINKKFLLLTPVRPGVCKFSLYDCRNGKLLSIIEEDSHPLCVTDIFAVCEIFKRTNDIFVKCYL</sequence>
<evidence type="ECO:0000313" key="1">
    <source>
        <dbReference type="EnsemblMetazoa" id="RPRC011196-PA"/>
    </source>
</evidence>
<proteinExistence type="predicted"/>
<dbReference type="SMART" id="SM00256">
    <property type="entry name" value="FBOX"/>
    <property type="match status" value="1"/>
</dbReference>
<dbReference type="VEuPathDB" id="VectorBase:RPRC011196"/>
<dbReference type="Proteomes" id="UP000015103">
    <property type="component" value="Unassembled WGS sequence"/>
</dbReference>
<dbReference type="Gene3D" id="1.20.1280.50">
    <property type="match status" value="1"/>
</dbReference>
<accession>T1I4H7</accession>
<dbReference type="EnsemblMetazoa" id="RPRC011196-RA">
    <property type="protein sequence ID" value="RPRC011196-PA"/>
    <property type="gene ID" value="RPRC011196"/>
</dbReference>
<dbReference type="InParanoid" id="T1I4H7"/>